<name>A0A976QPY5_THEOR</name>
<feature type="transmembrane region" description="Helical" evidence="1">
    <location>
        <begin position="31"/>
        <end position="51"/>
    </location>
</feature>
<feature type="transmembrane region" description="Helical" evidence="1">
    <location>
        <begin position="118"/>
        <end position="137"/>
    </location>
</feature>
<keyword evidence="1" id="KW-0472">Membrane</keyword>
<keyword evidence="1" id="KW-0812">Transmembrane</keyword>
<evidence type="ECO:0008006" key="4">
    <source>
        <dbReference type="Google" id="ProtNLM"/>
    </source>
</evidence>
<organism evidence="2 3">
    <name type="scientific">Theileria orientalis</name>
    <dbReference type="NCBI Taxonomy" id="68886"/>
    <lineage>
        <taxon>Eukaryota</taxon>
        <taxon>Sar</taxon>
        <taxon>Alveolata</taxon>
        <taxon>Apicomplexa</taxon>
        <taxon>Aconoidasida</taxon>
        <taxon>Piroplasmida</taxon>
        <taxon>Theileriidae</taxon>
        <taxon>Theileria</taxon>
    </lineage>
</organism>
<reference evidence="2" key="1">
    <citation type="submission" date="2022-07" db="EMBL/GenBank/DDBJ databases">
        <title>Evaluation of T. orientalis genome assembly methods using nanopore sequencing and analysis of variation between genomes.</title>
        <authorList>
            <person name="Yam J."/>
            <person name="Micallef M.L."/>
            <person name="Liu M."/>
            <person name="Djordjevic S.P."/>
            <person name="Bogema D.R."/>
            <person name="Jenkins C."/>
        </authorList>
    </citation>
    <scope>NUCLEOTIDE SEQUENCE</scope>
    <source>
        <strain evidence="2">Fish Creek</strain>
    </source>
</reference>
<dbReference type="EMBL" id="CP056065">
    <property type="protein sequence ID" value="UKJ88267.2"/>
    <property type="molecule type" value="Genomic_DNA"/>
</dbReference>
<evidence type="ECO:0000313" key="2">
    <source>
        <dbReference type="EMBL" id="UKJ88267.2"/>
    </source>
</evidence>
<protein>
    <recommendedName>
        <fullName evidence="4">Reticulon-like protein</fullName>
    </recommendedName>
</protein>
<sequence length="177" mass="20440">MDKQSCFVPFLLLLGFNILQFSTYILKVPPLFLVCKLLVLFVVFGGLLKTLMGDKLKVKNDLVNEVVSQRNMEKATKAVCNNVNMFANKLLSVITWEDSVNSLVSLVAFYLLGLLLKVVPSMMVTFVLLWVLFLHVYMNEFMNKKVFVHLEPHIKKLKEVVKKNYHTIPRFKENKTL</sequence>
<evidence type="ECO:0000256" key="1">
    <source>
        <dbReference type="SAM" id="Phobius"/>
    </source>
</evidence>
<gene>
    <name evidence="2" type="ORF">MACJ_000711</name>
</gene>
<dbReference type="AlphaFoldDB" id="A0A976QPY5"/>
<evidence type="ECO:0000313" key="3">
    <source>
        <dbReference type="Proteomes" id="UP000244803"/>
    </source>
</evidence>
<proteinExistence type="predicted"/>
<accession>A0A976QPY5</accession>
<dbReference type="Proteomes" id="UP000244803">
    <property type="component" value="Chromosome 1"/>
</dbReference>
<dbReference type="OrthoDB" id="361762at2759"/>
<keyword evidence="1" id="KW-1133">Transmembrane helix</keyword>